<accession>A0A0B2JYX0</accession>
<proteinExistence type="predicted"/>
<dbReference type="STRING" id="82374.NZ47_07645"/>
<protein>
    <recommendedName>
        <fullName evidence="3">HMA domain-containing protein</fullName>
    </recommendedName>
</protein>
<dbReference type="Proteomes" id="UP000030993">
    <property type="component" value="Unassembled WGS sequence"/>
</dbReference>
<sequence>MSFMSGIMMGAAIGRNIHEIIGGKKRWRGKANAMATGKISKGSCCGKGHAKAEEFALVSKLPGRRRYRIQALVNNAALGALIEKKLKEDRKISKVEINFLTGSLLIIHKKDDKAMDSLMVQIKSMIPVKKGKAPVIYATNWYNTTDSLNSRVRCLTHGWFDLSTLLSVFFLIRGIRKMLLLGQRPSGPTMVWWALHMMKGWKF</sequence>
<comment type="caution">
    <text evidence="1">The sequence shown here is derived from an EMBL/GenBank/DDBJ whole genome shotgun (WGS) entry which is preliminary data.</text>
</comment>
<reference evidence="1 2" key="1">
    <citation type="journal article" date="2013" name="PLoS ONE">
        <title>Identification and characterization of three novel lipases belonging to families II and V from Anaerovibrio lipolyticus 5ST.</title>
        <authorList>
            <person name="Prive F."/>
            <person name="Kaderbhai N.N."/>
            <person name="Girdwood S."/>
            <person name="Worgan H.J."/>
            <person name="Pinloche E."/>
            <person name="Scollan N.D."/>
            <person name="Huws S.A."/>
            <person name="Newbold C.J."/>
        </authorList>
    </citation>
    <scope>NUCLEOTIDE SEQUENCE [LARGE SCALE GENOMIC DNA]</scope>
    <source>
        <strain evidence="1 2">5S</strain>
    </source>
</reference>
<gene>
    <name evidence="1" type="ORF">NZ47_07645</name>
</gene>
<evidence type="ECO:0000313" key="1">
    <source>
        <dbReference type="EMBL" id="KHM51958.1"/>
    </source>
</evidence>
<evidence type="ECO:0000313" key="2">
    <source>
        <dbReference type="Proteomes" id="UP000030993"/>
    </source>
</evidence>
<name>A0A0B2JYX0_9FIRM</name>
<dbReference type="eggNOG" id="ENOG5032UST">
    <property type="taxonomic scope" value="Bacteria"/>
</dbReference>
<dbReference type="EMBL" id="JSCE01000157">
    <property type="protein sequence ID" value="KHM51958.1"/>
    <property type="molecule type" value="Genomic_DNA"/>
</dbReference>
<organism evidence="1 2">
    <name type="scientific">Anaerovibrio lipolyticus</name>
    <dbReference type="NCBI Taxonomy" id="82374"/>
    <lineage>
        <taxon>Bacteria</taxon>
        <taxon>Bacillati</taxon>
        <taxon>Bacillota</taxon>
        <taxon>Negativicutes</taxon>
        <taxon>Selenomonadales</taxon>
        <taxon>Selenomonadaceae</taxon>
        <taxon>Anaerovibrio</taxon>
    </lineage>
</organism>
<dbReference type="AlphaFoldDB" id="A0A0B2JYX0"/>
<keyword evidence="2" id="KW-1185">Reference proteome</keyword>
<evidence type="ECO:0008006" key="3">
    <source>
        <dbReference type="Google" id="ProtNLM"/>
    </source>
</evidence>
<dbReference type="Pfam" id="PF19991">
    <property type="entry name" value="HMA_2"/>
    <property type="match status" value="1"/>
</dbReference>
<dbReference type="RefSeq" id="WP_039208696.1">
    <property type="nucleotide sequence ID" value="NZ_JSCE01000157.1"/>
</dbReference>